<organism evidence="2 3">
    <name type="scientific">Blyttiomyces helicus</name>
    <dbReference type="NCBI Taxonomy" id="388810"/>
    <lineage>
        <taxon>Eukaryota</taxon>
        <taxon>Fungi</taxon>
        <taxon>Fungi incertae sedis</taxon>
        <taxon>Chytridiomycota</taxon>
        <taxon>Chytridiomycota incertae sedis</taxon>
        <taxon>Chytridiomycetes</taxon>
        <taxon>Chytridiomycetes incertae sedis</taxon>
        <taxon>Blyttiomyces</taxon>
    </lineage>
</organism>
<evidence type="ECO:0000313" key="3">
    <source>
        <dbReference type="Proteomes" id="UP000269721"/>
    </source>
</evidence>
<evidence type="ECO:0000313" key="2">
    <source>
        <dbReference type="EMBL" id="RKO91755.1"/>
    </source>
</evidence>
<dbReference type="Proteomes" id="UP000269721">
    <property type="component" value="Unassembled WGS sequence"/>
</dbReference>
<sequence>MAFRTATGEWTLLVPTSPVSYNPNVQVGSPRRLTCFNQTLYAALPDGSFSAFDLATLAWSSLPTPPAPVNCVAPVVLGSSFFDPATKVWTPGQPYPHDVNRAGSAMIGDTAYVFSGFGGDSFYGDLNKLDTPTSSLTLVTNGTDPSPRQDMCFAAWNGQLILYGGNANLLKTAGPVSPDLFTLCVIARPPRGSPSVPMFSPPHNRQITLSTSDALSLVPCFTSSTWISVPGIDPTVPVVRATGGRTWRTAVIAVGMLIILLWALRRRAGKRSTRLLFSWKPVSLNLASLPSDPIASAAPVTRDTILEPATLEPVGSPAIDHNAGWELTKASSC</sequence>
<dbReference type="AlphaFoldDB" id="A0A4P9WIC8"/>
<feature type="transmembrane region" description="Helical" evidence="1">
    <location>
        <begin position="247"/>
        <end position="264"/>
    </location>
</feature>
<dbReference type="SUPFAM" id="SSF117281">
    <property type="entry name" value="Kelch motif"/>
    <property type="match status" value="1"/>
</dbReference>
<keyword evidence="1" id="KW-1133">Transmembrane helix</keyword>
<keyword evidence="3" id="KW-1185">Reference proteome</keyword>
<dbReference type="EMBL" id="KZ994916">
    <property type="protein sequence ID" value="RKO91755.1"/>
    <property type="molecule type" value="Genomic_DNA"/>
</dbReference>
<reference evidence="3" key="1">
    <citation type="journal article" date="2018" name="Nat. Microbiol.">
        <title>Leveraging single-cell genomics to expand the fungal tree of life.</title>
        <authorList>
            <person name="Ahrendt S.R."/>
            <person name="Quandt C.A."/>
            <person name="Ciobanu D."/>
            <person name="Clum A."/>
            <person name="Salamov A."/>
            <person name="Andreopoulos B."/>
            <person name="Cheng J.F."/>
            <person name="Woyke T."/>
            <person name="Pelin A."/>
            <person name="Henrissat B."/>
            <person name="Reynolds N.K."/>
            <person name="Benny G.L."/>
            <person name="Smith M.E."/>
            <person name="James T.Y."/>
            <person name="Grigoriev I.V."/>
        </authorList>
    </citation>
    <scope>NUCLEOTIDE SEQUENCE [LARGE SCALE GENOMIC DNA]</scope>
</reference>
<accession>A0A4P9WIC8</accession>
<dbReference type="InterPro" id="IPR015915">
    <property type="entry name" value="Kelch-typ_b-propeller"/>
</dbReference>
<keyword evidence="1" id="KW-0812">Transmembrane</keyword>
<keyword evidence="1" id="KW-0472">Membrane</keyword>
<protein>
    <submittedName>
        <fullName evidence="2">Uncharacterized protein</fullName>
    </submittedName>
</protein>
<name>A0A4P9WIC8_9FUNG</name>
<proteinExistence type="predicted"/>
<dbReference type="Gene3D" id="2.120.10.80">
    <property type="entry name" value="Kelch-type beta propeller"/>
    <property type="match status" value="1"/>
</dbReference>
<gene>
    <name evidence="2" type="ORF">BDK51DRAFT_44971</name>
</gene>
<evidence type="ECO:0000256" key="1">
    <source>
        <dbReference type="SAM" id="Phobius"/>
    </source>
</evidence>